<keyword evidence="4" id="KW-1185">Reference proteome</keyword>
<reference evidence="3 4" key="1">
    <citation type="journal article" date="2014" name="Genome Announc.">
        <title>Draft genome sequence of the pathogenic fungus Scedosporium apiospermum.</title>
        <authorList>
            <person name="Vandeputte P."/>
            <person name="Ghamrawi S."/>
            <person name="Rechenmann M."/>
            <person name="Iltis A."/>
            <person name="Giraud S."/>
            <person name="Fleury M."/>
            <person name="Thornton C."/>
            <person name="Delhaes L."/>
            <person name="Meyer W."/>
            <person name="Papon N."/>
            <person name="Bouchara J.P."/>
        </authorList>
    </citation>
    <scope>NUCLEOTIDE SEQUENCE [LARGE SCALE GENOMIC DNA]</scope>
    <source>
        <strain evidence="3 4">IHEM 14462</strain>
    </source>
</reference>
<accession>A0A084GBS2</accession>
<keyword evidence="2" id="KW-0732">Signal</keyword>
<dbReference type="AlphaFoldDB" id="A0A084GBS2"/>
<keyword evidence="1" id="KW-1133">Transmembrane helix</keyword>
<dbReference type="GO" id="GO:0000030">
    <property type="term" value="F:mannosyltransferase activity"/>
    <property type="evidence" value="ECO:0007669"/>
    <property type="project" value="TreeGrafter"/>
</dbReference>
<evidence type="ECO:0000313" key="3">
    <source>
        <dbReference type="EMBL" id="KEZ44784.1"/>
    </source>
</evidence>
<feature type="transmembrane region" description="Helical" evidence="1">
    <location>
        <begin position="203"/>
        <end position="221"/>
    </location>
</feature>
<evidence type="ECO:0000256" key="2">
    <source>
        <dbReference type="SAM" id="SignalP"/>
    </source>
</evidence>
<dbReference type="GO" id="GO:0005789">
    <property type="term" value="C:endoplasmic reticulum membrane"/>
    <property type="evidence" value="ECO:0007669"/>
    <property type="project" value="TreeGrafter"/>
</dbReference>
<dbReference type="OrthoDB" id="3360032at2759"/>
<protein>
    <submittedName>
        <fullName evidence="3">Uncharacterized protein</fullName>
    </submittedName>
</protein>
<dbReference type="InterPro" id="IPR019433">
    <property type="entry name" value="GPI_ManTrfase_II_coact_Pga1"/>
</dbReference>
<keyword evidence="1" id="KW-0812">Transmembrane</keyword>
<feature type="chain" id="PRO_5001775534" evidence="2">
    <location>
        <begin position="25"/>
        <end position="239"/>
    </location>
</feature>
<dbReference type="Proteomes" id="UP000028545">
    <property type="component" value="Unassembled WGS sequence"/>
</dbReference>
<evidence type="ECO:0000313" key="4">
    <source>
        <dbReference type="Proteomes" id="UP000028545"/>
    </source>
</evidence>
<dbReference type="Pfam" id="PF10333">
    <property type="entry name" value="Pga1"/>
    <property type="match status" value="1"/>
</dbReference>
<gene>
    <name evidence="3" type="ORF">SAPIO_CDS2889</name>
</gene>
<dbReference type="VEuPathDB" id="FungiDB:SAPIO_CDS2889"/>
<dbReference type="HOGENOM" id="CLU_062870_0_0_1"/>
<feature type="signal peptide" evidence="2">
    <location>
        <begin position="1"/>
        <end position="24"/>
    </location>
</feature>
<name>A0A084GBS2_PSEDA</name>
<organism evidence="3 4">
    <name type="scientific">Pseudallescheria apiosperma</name>
    <name type="common">Scedosporium apiospermum</name>
    <dbReference type="NCBI Taxonomy" id="563466"/>
    <lineage>
        <taxon>Eukaryota</taxon>
        <taxon>Fungi</taxon>
        <taxon>Dikarya</taxon>
        <taxon>Ascomycota</taxon>
        <taxon>Pezizomycotina</taxon>
        <taxon>Sordariomycetes</taxon>
        <taxon>Hypocreomycetidae</taxon>
        <taxon>Microascales</taxon>
        <taxon>Microascaceae</taxon>
        <taxon>Scedosporium</taxon>
    </lineage>
</organism>
<dbReference type="KEGG" id="sapo:SAPIO_CDS2889"/>
<sequence>MLIPKLPSLSLLIATLSILTPTLANTEKAIFIAPPPSPNTAQHPSLSPWYLTSLPTLTPSNFSIRTHLASQFPSSLSPGSESWYLLDDLNPDQRYEVRVCWAATQPTSFTLTTYSIPQVLEEPDLVTSLAHYEISHTPSAEEDGKERGDFETKESSKLLLRVVTAADYFTDDEKLMKHPEPVHVDLILDPFLYNVLPRSLAPTVMYIAALVPVAWIVARWVSGRMVSVAKAGAETKKEK</sequence>
<dbReference type="GO" id="GO:0031501">
    <property type="term" value="C:mannosyltransferase complex"/>
    <property type="evidence" value="ECO:0007669"/>
    <property type="project" value="TreeGrafter"/>
</dbReference>
<dbReference type="PANTHER" id="PTHR28022:SF1">
    <property type="entry name" value="GPI MANNOSYLTRANSFERASE 2 SUBUNIT PGA1"/>
    <property type="match status" value="1"/>
</dbReference>
<dbReference type="EMBL" id="JOWA01000087">
    <property type="protein sequence ID" value="KEZ44784.1"/>
    <property type="molecule type" value="Genomic_DNA"/>
</dbReference>
<dbReference type="GeneID" id="27721961"/>
<proteinExistence type="predicted"/>
<dbReference type="OMA" id="EVRVCWL"/>
<comment type="caution">
    <text evidence="3">The sequence shown here is derived from an EMBL/GenBank/DDBJ whole genome shotgun (WGS) entry which is preliminary data.</text>
</comment>
<dbReference type="RefSeq" id="XP_016644583.1">
    <property type="nucleotide sequence ID" value="XM_016785801.1"/>
</dbReference>
<dbReference type="GO" id="GO:0006506">
    <property type="term" value="P:GPI anchor biosynthetic process"/>
    <property type="evidence" value="ECO:0007669"/>
    <property type="project" value="TreeGrafter"/>
</dbReference>
<evidence type="ECO:0000256" key="1">
    <source>
        <dbReference type="SAM" id="Phobius"/>
    </source>
</evidence>
<dbReference type="PANTHER" id="PTHR28022">
    <property type="entry name" value="GPI MANNOSYLTRANSFERASE 2 SUBUNIT PGA1"/>
    <property type="match status" value="1"/>
</dbReference>
<keyword evidence="1" id="KW-0472">Membrane</keyword>